<name>A0A4U6TPS6_SETVI</name>
<organism evidence="1 2">
    <name type="scientific">Setaria viridis</name>
    <name type="common">Green bristlegrass</name>
    <name type="synonym">Setaria italica subsp. viridis</name>
    <dbReference type="NCBI Taxonomy" id="4556"/>
    <lineage>
        <taxon>Eukaryota</taxon>
        <taxon>Viridiplantae</taxon>
        <taxon>Streptophyta</taxon>
        <taxon>Embryophyta</taxon>
        <taxon>Tracheophyta</taxon>
        <taxon>Spermatophyta</taxon>
        <taxon>Magnoliopsida</taxon>
        <taxon>Liliopsida</taxon>
        <taxon>Poales</taxon>
        <taxon>Poaceae</taxon>
        <taxon>PACMAD clade</taxon>
        <taxon>Panicoideae</taxon>
        <taxon>Panicodae</taxon>
        <taxon>Paniceae</taxon>
        <taxon>Cenchrinae</taxon>
        <taxon>Setaria</taxon>
    </lineage>
</organism>
<accession>A0A4U6TPS6</accession>
<protein>
    <submittedName>
        <fullName evidence="1">Uncharacterized protein</fullName>
    </submittedName>
</protein>
<proteinExistence type="predicted"/>
<dbReference type="EMBL" id="CM016558">
    <property type="protein sequence ID" value="TKW03912.1"/>
    <property type="molecule type" value="Genomic_DNA"/>
</dbReference>
<dbReference type="Gramene" id="TKW03912">
    <property type="protein sequence ID" value="TKW03912"/>
    <property type="gene ID" value="SEVIR_7G074400v2"/>
</dbReference>
<dbReference type="AlphaFoldDB" id="A0A4U6TPS6"/>
<sequence>MKLLVMAKECYEWETLGKEEPALGCPEAFEFIWKGCSMGILCSFPQPGTLCRITQGAKQPRHLETNAEGVDDLVPFIFHRATLPHLEGAGTAFPSRHLVHHGCEVKQSSNTHLLLSPR</sequence>
<evidence type="ECO:0000313" key="1">
    <source>
        <dbReference type="EMBL" id="TKW03912.1"/>
    </source>
</evidence>
<gene>
    <name evidence="1" type="ORF">SEVIR_7G074400v2</name>
</gene>
<evidence type="ECO:0000313" key="2">
    <source>
        <dbReference type="Proteomes" id="UP000298652"/>
    </source>
</evidence>
<keyword evidence="2" id="KW-1185">Reference proteome</keyword>
<reference evidence="1" key="1">
    <citation type="submission" date="2019-03" db="EMBL/GenBank/DDBJ databases">
        <title>WGS assembly of Setaria viridis.</title>
        <authorList>
            <person name="Huang P."/>
            <person name="Jenkins J."/>
            <person name="Grimwood J."/>
            <person name="Barry K."/>
            <person name="Healey A."/>
            <person name="Mamidi S."/>
            <person name="Sreedasyam A."/>
            <person name="Shu S."/>
            <person name="Feldman M."/>
            <person name="Wu J."/>
            <person name="Yu Y."/>
            <person name="Chen C."/>
            <person name="Johnson J."/>
            <person name="Rokhsar D."/>
            <person name="Baxter I."/>
            <person name="Schmutz J."/>
            <person name="Brutnell T."/>
            <person name="Kellogg E."/>
        </authorList>
    </citation>
    <scope>NUCLEOTIDE SEQUENCE [LARGE SCALE GENOMIC DNA]</scope>
</reference>
<dbReference type="Proteomes" id="UP000298652">
    <property type="component" value="Chromosome 7"/>
</dbReference>